<dbReference type="PANTHER" id="PTHR43400">
    <property type="entry name" value="FUMARATE REDUCTASE"/>
    <property type="match status" value="1"/>
</dbReference>
<evidence type="ECO:0000256" key="2">
    <source>
        <dbReference type="ARBA" id="ARBA00022630"/>
    </source>
</evidence>
<evidence type="ECO:0000256" key="1">
    <source>
        <dbReference type="ARBA" id="ARBA00001974"/>
    </source>
</evidence>
<evidence type="ECO:0000313" key="7">
    <source>
        <dbReference type="Proteomes" id="UP001596507"/>
    </source>
</evidence>
<protein>
    <submittedName>
        <fullName evidence="6">FAD-dependent oxidoreductase</fullName>
    </submittedName>
</protein>
<keyword evidence="2" id="KW-0285">Flavoprotein</keyword>
<name>A0ABW2H870_9MICO</name>
<organism evidence="6 7">
    <name type="scientific">Microbacterium fluvii</name>
    <dbReference type="NCBI Taxonomy" id="415215"/>
    <lineage>
        <taxon>Bacteria</taxon>
        <taxon>Bacillati</taxon>
        <taxon>Actinomycetota</taxon>
        <taxon>Actinomycetes</taxon>
        <taxon>Micrococcales</taxon>
        <taxon>Microbacteriaceae</taxon>
        <taxon>Microbacterium</taxon>
    </lineage>
</organism>
<dbReference type="InterPro" id="IPR036188">
    <property type="entry name" value="FAD/NAD-bd_sf"/>
</dbReference>
<dbReference type="InterPro" id="IPR050315">
    <property type="entry name" value="FAD-oxidoreductase_2"/>
</dbReference>
<dbReference type="PRINTS" id="PR00368">
    <property type="entry name" value="FADPNR"/>
</dbReference>
<dbReference type="PANTHER" id="PTHR43400:SF7">
    <property type="entry name" value="FAD-DEPENDENT OXIDOREDUCTASE 2 FAD BINDING DOMAIN-CONTAINING PROTEIN"/>
    <property type="match status" value="1"/>
</dbReference>
<dbReference type="SUPFAM" id="SSF56425">
    <property type="entry name" value="Succinate dehydrogenase/fumarate reductase flavoprotein, catalytic domain"/>
    <property type="match status" value="1"/>
</dbReference>
<dbReference type="Proteomes" id="UP001596507">
    <property type="component" value="Unassembled WGS sequence"/>
</dbReference>
<dbReference type="RefSeq" id="WP_262872488.1">
    <property type="nucleotide sequence ID" value="NZ_BAABKW010000011.1"/>
</dbReference>
<comment type="caution">
    <text evidence="6">The sequence shown here is derived from an EMBL/GenBank/DDBJ whole genome shotgun (WGS) entry which is preliminary data.</text>
</comment>
<dbReference type="Pfam" id="PF00890">
    <property type="entry name" value="FAD_binding_2"/>
    <property type="match status" value="1"/>
</dbReference>
<keyword evidence="4" id="KW-0560">Oxidoreductase</keyword>
<evidence type="ECO:0000256" key="4">
    <source>
        <dbReference type="ARBA" id="ARBA00023002"/>
    </source>
</evidence>
<keyword evidence="7" id="KW-1185">Reference proteome</keyword>
<evidence type="ECO:0000313" key="6">
    <source>
        <dbReference type="EMBL" id="MFC7267553.1"/>
    </source>
</evidence>
<comment type="cofactor">
    <cofactor evidence="1">
        <name>FAD</name>
        <dbReference type="ChEBI" id="CHEBI:57692"/>
    </cofactor>
</comment>
<dbReference type="Gene3D" id="3.90.700.10">
    <property type="entry name" value="Succinate dehydrogenase/fumarate reductase flavoprotein, catalytic domain"/>
    <property type="match status" value="1"/>
</dbReference>
<dbReference type="InterPro" id="IPR027477">
    <property type="entry name" value="Succ_DH/fumarate_Rdtase_cat_sf"/>
</dbReference>
<proteinExistence type="predicted"/>
<evidence type="ECO:0000256" key="3">
    <source>
        <dbReference type="ARBA" id="ARBA00022827"/>
    </source>
</evidence>
<dbReference type="EMBL" id="JBHTBE010000001">
    <property type="protein sequence ID" value="MFC7267553.1"/>
    <property type="molecule type" value="Genomic_DNA"/>
</dbReference>
<dbReference type="Gene3D" id="3.50.50.60">
    <property type="entry name" value="FAD/NAD(P)-binding domain"/>
    <property type="match status" value="1"/>
</dbReference>
<dbReference type="SUPFAM" id="SSF51905">
    <property type="entry name" value="FAD/NAD(P)-binding domain"/>
    <property type="match status" value="1"/>
</dbReference>
<dbReference type="PRINTS" id="PR00411">
    <property type="entry name" value="PNDRDTASEI"/>
</dbReference>
<sequence length="455" mass="47608">MSEVGFDVVVVGSGIAGSAAAVAAARAGARVALVEKSETFGGSAALSAGMLWTAPDFDAYERRIPLGDKALGRKLVDDFPRAIDELRQTGLRVADEPTTDIMTFGIGYSCDIRGILAWSREEVARLGGLVLAGAPVRELLRDERRVSGVVVDQPDGPLELNAASVVLATGGFGRDRELLARYVGAHSDRLVRRSNPGSVGDGLRLGRSAGTGGSAAMASFYGHLLPWPLAEFEPEHYLPYSQYYSGSTLFVNLHGDRFVDETLGDEILNQAVVAQPEARGVLIFDDFVRRREACEEPFPGLGATDRFEIAKAAGGLWATASTLEELIDAVAEWGIDGGRLSASVDAYRSAVERRASAAGGVTVSPTSRAPQTAPFHALMVQPSITFTFGGIPISPAGEALDHDGLPIAGLFAAGADIGGLSNVGYAGGLAPAYITGTWAGRSAAARALHLEGALR</sequence>
<evidence type="ECO:0000259" key="5">
    <source>
        <dbReference type="Pfam" id="PF00890"/>
    </source>
</evidence>
<keyword evidence="3" id="KW-0274">FAD</keyword>
<dbReference type="InterPro" id="IPR003953">
    <property type="entry name" value="FAD-dep_OxRdtase_2_FAD-bd"/>
</dbReference>
<gene>
    <name evidence="6" type="ORF">ACFQRL_01125</name>
</gene>
<feature type="domain" description="FAD-dependent oxidoreductase 2 FAD-binding" evidence="5">
    <location>
        <begin position="7"/>
        <end position="426"/>
    </location>
</feature>
<accession>A0ABW2H870</accession>
<reference evidence="7" key="1">
    <citation type="journal article" date="2019" name="Int. J. Syst. Evol. Microbiol.">
        <title>The Global Catalogue of Microorganisms (GCM) 10K type strain sequencing project: providing services to taxonomists for standard genome sequencing and annotation.</title>
        <authorList>
            <consortium name="The Broad Institute Genomics Platform"/>
            <consortium name="The Broad Institute Genome Sequencing Center for Infectious Disease"/>
            <person name="Wu L."/>
            <person name="Ma J."/>
        </authorList>
    </citation>
    <scope>NUCLEOTIDE SEQUENCE [LARGE SCALE GENOMIC DNA]</scope>
    <source>
        <strain evidence="7">CGMCC 1.15772</strain>
    </source>
</reference>